<evidence type="ECO:0000256" key="6">
    <source>
        <dbReference type="SAM" id="Phobius"/>
    </source>
</evidence>
<feature type="transmembrane region" description="Helical" evidence="6">
    <location>
        <begin position="75"/>
        <end position="96"/>
    </location>
</feature>
<name>D2QWY5_PIRSD</name>
<dbReference type="AlphaFoldDB" id="D2QWY5"/>
<dbReference type="GO" id="GO:0008168">
    <property type="term" value="F:methyltransferase activity"/>
    <property type="evidence" value="ECO:0007669"/>
    <property type="project" value="UniProtKB-KW"/>
</dbReference>
<dbReference type="GO" id="GO:0012505">
    <property type="term" value="C:endomembrane system"/>
    <property type="evidence" value="ECO:0007669"/>
    <property type="project" value="UniProtKB-SubCell"/>
</dbReference>
<dbReference type="KEGG" id="psl:Psta_1413"/>
<dbReference type="GO" id="GO:0032259">
    <property type="term" value="P:methylation"/>
    <property type="evidence" value="ECO:0007669"/>
    <property type="project" value="UniProtKB-KW"/>
</dbReference>
<organism evidence="7 8">
    <name type="scientific">Pirellula staleyi (strain ATCC 27377 / DSM 6068 / ICPB 4128)</name>
    <name type="common">Pirella staleyi</name>
    <dbReference type="NCBI Taxonomy" id="530564"/>
    <lineage>
        <taxon>Bacteria</taxon>
        <taxon>Pseudomonadati</taxon>
        <taxon>Planctomycetota</taxon>
        <taxon>Planctomycetia</taxon>
        <taxon>Pirellulales</taxon>
        <taxon>Pirellulaceae</taxon>
        <taxon>Pirellula</taxon>
    </lineage>
</organism>
<dbReference type="HOGENOM" id="CLU_1208891_0_0_0"/>
<keyword evidence="3 6" id="KW-1133">Transmembrane helix</keyword>
<evidence type="ECO:0000313" key="8">
    <source>
        <dbReference type="Proteomes" id="UP000001887"/>
    </source>
</evidence>
<gene>
    <name evidence="7" type="ordered locus">Psta_1413</name>
</gene>
<feature type="region of interest" description="Disordered" evidence="5">
    <location>
        <begin position="1"/>
        <end position="22"/>
    </location>
</feature>
<dbReference type="eggNOG" id="COG2020">
    <property type="taxonomic scope" value="Bacteria"/>
</dbReference>
<dbReference type="STRING" id="530564.Psta_1413"/>
<evidence type="ECO:0000256" key="1">
    <source>
        <dbReference type="ARBA" id="ARBA00004127"/>
    </source>
</evidence>
<evidence type="ECO:0000313" key="7">
    <source>
        <dbReference type="EMBL" id="ADB16089.1"/>
    </source>
</evidence>
<keyword evidence="7" id="KW-0489">Methyltransferase</keyword>
<dbReference type="EMBL" id="CP001848">
    <property type="protein sequence ID" value="ADB16089.1"/>
    <property type="molecule type" value="Genomic_DNA"/>
</dbReference>
<accession>D2QWY5</accession>
<sequence>MSTEQSLVMARSAPASSKLPDTAHSQILRETTAPPSLGESFDLFVTRRRIAISLLLFSTILAIDVLLLDVRPRNLLNFTDIGTICGWVGVILGLALRSWSAGTLHKNAVLTQIGPYSITRNPLYVGSFLMMLGFCSLVHDMHTIWIVAGPMAWIYWVQVKQEERLLSHLYPHDWNSYAAATPRFIPRPWNPVRGGSWSLAQWARNREYKAIVASAIGLVGLWAWHVFTW</sequence>
<keyword evidence="7" id="KW-0808">Transferase</keyword>
<comment type="subcellular location">
    <subcellularLocation>
        <location evidence="1">Endomembrane system</location>
        <topology evidence="1">Multi-pass membrane protein</topology>
    </subcellularLocation>
</comment>
<protein>
    <submittedName>
        <fullName evidence="7">Isoprenylcysteine carboxyl methyltransferase</fullName>
    </submittedName>
</protein>
<proteinExistence type="predicted"/>
<dbReference type="OrthoDB" id="5471300at2"/>
<evidence type="ECO:0000256" key="5">
    <source>
        <dbReference type="SAM" id="MobiDB-lite"/>
    </source>
</evidence>
<dbReference type="Proteomes" id="UP000001887">
    <property type="component" value="Chromosome"/>
</dbReference>
<evidence type="ECO:0000256" key="3">
    <source>
        <dbReference type="ARBA" id="ARBA00022989"/>
    </source>
</evidence>
<evidence type="ECO:0000256" key="2">
    <source>
        <dbReference type="ARBA" id="ARBA00022692"/>
    </source>
</evidence>
<feature type="transmembrane region" description="Helical" evidence="6">
    <location>
        <begin position="208"/>
        <end position="227"/>
    </location>
</feature>
<evidence type="ECO:0000256" key="4">
    <source>
        <dbReference type="ARBA" id="ARBA00023136"/>
    </source>
</evidence>
<dbReference type="Gene3D" id="1.20.120.1630">
    <property type="match status" value="1"/>
</dbReference>
<keyword evidence="4 6" id="KW-0472">Membrane</keyword>
<keyword evidence="2 6" id="KW-0812">Transmembrane</keyword>
<keyword evidence="8" id="KW-1185">Reference proteome</keyword>
<feature type="transmembrane region" description="Helical" evidence="6">
    <location>
        <begin position="50"/>
        <end position="68"/>
    </location>
</feature>
<dbReference type="Pfam" id="PF04191">
    <property type="entry name" value="PEMT"/>
    <property type="match status" value="1"/>
</dbReference>
<reference evidence="7 8" key="1">
    <citation type="journal article" date="2009" name="Stand. Genomic Sci.">
        <title>Complete genome sequence of Pirellula staleyi type strain (ATCC 27377).</title>
        <authorList>
            <person name="Clum A."/>
            <person name="Tindall B.J."/>
            <person name="Sikorski J."/>
            <person name="Ivanova N."/>
            <person name="Mavrommatis K."/>
            <person name="Lucas S."/>
            <person name="Glavina del Rio T."/>
            <person name="Nolan M."/>
            <person name="Chen F."/>
            <person name="Tice H."/>
            <person name="Pitluck S."/>
            <person name="Cheng J.F."/>
            <person name="Chertkov O."/>
            <person name="Brettin T."/>
            <person name="Han C."/>
            <person name="Detter J.C."/>
            <person name="Kuske C."/>
            <person name="Bruce D."/>
            <person name="Goodwin L."/>
            <person name="Ovchinikova G."/>
            <person name="Pati A."/>
            <person name="Mikhailova N."/>
            <person name="Chen A."/>
            <person name="Palaniappan K."/>
            <person name="Land M."/>
            <person name="Hauser L."/>
            <person name="Chang Y.J."/>
            <person name="Jeffries C.D."/>
            <person name="Chain P."/>
            <person name="Rohde M."/>
            <person name="Goker M."/>
            <person name="Bristow J."/>
            <person name="Eisen J.A."/>
            <person name="Markowitz V."/>
            <person name="Hugenholtz P."/>
            <person name="Kyrpides N.C."/>
            <person name="Klenk H.P."/>
            <person name="Lapidus A."/>
        </authorList>
    </citation>
    <scope>NUCLEOTIDE SEQUENCE [LARGE SCALE GENOMIC DNA]</scope>
    <source>
        <strain evidence="8">ATCC 27377 / DSM 6068 / ICPB 4128</strain>
    </source>
</reference>
<dbReference type="InterPro" id="IPR007318">
    <property type="entry name" value="Phopholipid_MeTrfase"/>
</dbReference>